<dbReference type="Pfam" id="PF04479">
    <property type="entry name" value="RTA1"/>
    <property type="match status" value="1"/>
</dbReference>
<protein>
    <recommendedName>
        <fullName evidence="9">RTA1-domain-containing protein</fullName>
    </recommendedName>
</protein>
<keyword evidence="7" id="KW-1185">Reference proteome</keyword>
<comment type="subcellular location">
    <subcellularLocation>
        <location evidence="1">Membrane</location>
        <topology evidence="1">Multi-pass membrane protein</topology>
    </subcellularLocation>
</comment>
<evidence type="ECO:0000313" key="7">
    <source>
        <dbReference type="Proteomes" id="UP000504638"/>
    </source>
</evidence>
<keyword evidence="3 5" id="KW-1133">Transmembrane helix</keyword>
<feature type="transmembrane region" description="Helical" evidence="5">
    <location>
        <begin position="220"/>
        <end position="237"/>
    </location>
</feature>
<dbReference type="GO" id="GO:0016020">
    <property type="term" value="C:membrane"/>
    <property type="evidence" value="ECO:0007669"/>
    <property type="project" value="UniProtKB-SubCell"/>
</dbReference>
<proteinExistence type="predicted"/>
<evidence type="ECO:0000256" key="1">
    <source>
        <dbReference type="ARBA" id="ARBA00004141"/>
    </source>
</evidence>
<reference evidence="6 8" key="1">
    <citation type="submission" date="2020-01" db="EMBL/GenBank/DDBJ databases">
        <authorList>
            <consortium name="DOE Joint Genome Institute"/>
            <person name="Haridas S."/>
            <person name="Albert R."/>
            <person name="Binder M."/>
            <person name="Bloem J."/>
            <person name="Labutti K."/>
            <person name="Salamov A."/>
            <person name="Andreopoulos B."/>
            <person name="Baker S.E."/>
            <person name="Barry K."/>
            <person name="Bills G."/>
            <person name="Bluhm B.H."/>
            <person name="Cannon C."/>
            <person name="Castanera R."/>
            <person name="Culley D.E."/>
            <person name="Daum C."/>
            <person name="Ezra D."/>
            <person name="Gonzalez J.B."/>
            <person name="Henrissat B."/>
            <person name="Kuo A."/>
            <person name="Liang C."/>
            <person name="Lipzen A."/>
            <person name="Lutzoni F."/>
            <person name="Magnuson J."/>
            <person name="Mondo S."/>
            <person name="Nolan M."/>
            <person name="Ohm R."/>
            <person name="Pangilinan J."/>
            <person name="Park H.-J."/>
            <person name="Ramirez L."/>
            <person name="Alfaro M."/>
            <person name="Sun H."/>
            <person name="Tritt A."/>
            <person name="Yoshinaga Y."/>
            <person name="Zwiers L.-H."/>
            <person name="Turgeon B.G."/>
            <person name="Goodwin S.B."/>
            <person name="Spatafora J.W."/>
            <person name="Crous P.W."/>
            <person name="Grigoriev I.V."/>
        </authorList>
    </citation>
    <scope>NUCLEOTIDE SEQUENCE</scope>
    <source>
        <strain evidence="6 8">CBS 781.70</strain>
    </source>
</reference>
<evidence type="ECO:0000313" key="8">
    <source>
        <dbReference type="RefSeq" id="XP_033529797.1"/>
    </source>
</evidence>
<dbReference type="AlphaFoldDB" id="A0A6G1FQZ0"/>
<dbReference type="InterPro" id="IPR007568">
    <property type="entry name" value="RTA1"/>
</dbReference>
<feature type="transmembrane region" description="Helical" evidence="5">
    <location>
        <begin position="257"/>
        <end position="277"/>
    </location>
</feature>
<sequence>MASESAVPAGMPPGMPPGMMPGGMSAGGLPPGFGAGPINPFMYKPNVPGNVIGTAVFGLITITAVFQCIKYRSWYFHLWAQASLITTVALSIRTFAAIHLGEMEPYIIYSIAVGIPPTMIAIGLFMTFTRIIWFVAPDECITIRHLWLPSDWVTFLLGLMFAAAEIIRAAGGKLHLDNIVLLAVWIQWITLACFVVLATRFLIESESWACYPDRKQWRKLLVAVEASALILMFRATHSIVTVQELKNPMASQNKHEWIFWVFDVLPTLAVYIIQAIWHPGQYLPRWLTTFIFRKKLVVAERRIRARGTGFNISPPMPADPKSFEVTFAEVELGTVRNAYNGRRPHAVRAY</sequence>
<keyword evidence="2 5" id="KW-0812">Transmembrane</keyword>
<name>A0A6G1FQZ0_9PEZI</name>
<feature type="transmembrane region" description="Helical" evidence="5">
    <location>
        <begin position="47"/>
        <end position="66"/>
    </location>
</feature>
<dbReference type="EMBL" id="ML975189">
    <property type="protein sequence ID" value="KAF1808166.1"/>
    <property type="molecule type" value="Genomic_DNA"/>
</dbReference>
<dbReference type="GeneID" id="54422163"/>
<feature type="transmembrane region" description="Helical" evidence="5">
    <location>
        <begin position="146"/>
        <end position="167"/>
    </location>
</feature>
<feature type="transmembrane region" description="Helical" evidence="5">
    <location>
        <begin position="179"/>
        <end position="199"/>
    </location>
</feature>
<evidence type="ECO:0000256" key="5">
    <source>
        <dbReference type="SAM" id="Phobius"/>
    </source>
</evidence>
<organism evidence="6">
    <name type="scientific">Eremomyces bilateralis CBS 781.70</name>
    <dbReference type="NCBI Taxonomy" id="1392243"/>
    <lineage>
        <taxon>Eukaryota</taxon>
        <taxon>Fungi</taxon>
        <taxon>Dikarya</taxon>
        <taxon>Ascomycota</taxon>
        <taxon>Pezizomycotina</taxon>
        <taxon>Dothideomycetes</taxon>
        <taxon>Dothideomycetes incertae sedis</taxon>
        <taxon>Eremomycetales</taxon>
        <taxon>Eremomycetaceae</taxon>
        <taxon>Eremomyces</taxon>
    </lineage>
</organism>
<evidence type="ECO:0000256" key="3">
    <source>
        <dbReference type="ARBA" id="ARBA00022989"/>
    </source>
</evidence>
<accession>A0A6G1FQZ0</accession>
<dbReference type="PANTHER" id="PTHR31465:SF28">
    <property type="entry name" value="DOMAIN PROTEIN, PUTATIVE-RELATED"/>
    <property type="match status" value="1"/>
</dbReference>
<dbReference type="OrthoDB" id="3358017at2759"/>
<evidence type="ECO:0008006" key="9">
    <source>
        <dbReference type="Google" id="ProtNLM"/>
    </source>
</evidence>
<dbReference type="PANTHER" id="PTHR31465">
    <property type="entry name" value="PROTEIN RTA1-RELATED"/>
    <property type="match status" value="1"/>
</dbReference>
<dbReference type="Proteomes" id="UP000504638">
    <property type="component" value="Unplaced"/>
</dbReference>
<keyword evidence="4 5" id="KW-0472">Membrane</keyword>
<feature type="transmembrane region" description="Helical" evidence="5">
    <location>
        <begin position="78"/>
        <end position="100"/>
    </location>
</feature>
<evidence type="ECO:0000313" key="6">
    <source>
        <dbReference type="EMBL" id="KAF1808166.1"/>
    </source>
</evidence>
<reference evidence="8" key="3">
    <citation type="submission" date="2025-04" db="UniProtKB">
        <authorList>
            <consortium name="RefSeq"/>
        </authorList>
    </citation>
    <scope>IDENTIFICATION</scope>
    <source>
        <strain evidence="8">CBS 781.70</strain>
    </source>
</reference>
<evidence type="ECO:0000256" key="2">
    <source>
        <dbReference type="ARBA" id="ARBA00022692"/>
    </source>
</evidence>
<gene>
    <name evidence="6 8" type="ORF">P152DRAFT_477564</name>
</gene>
<dbReference type="RefSeq" id="XP_033529797.1">
    <property type="nucleotide sequence ID" value="XM_033681593.1"/>
</dbReference>
<reference evidence="8" key="2">
    <citation type="submission" date="2020-04" db="EMBL/GenBank/DDBJ databases">
        <authorList>
            <consortium name="NCBI Genome Project"/>
        </authorList>
    </citation>
    <scope>NUCLEOTIDE SEQUENCE</scope>
    <source>
        <strain evidence="8">CBS 781.70</strain>
    </source>
</reference>
<evidence type="ECO:0000256" key="4">
    <source>
        <dbReference type="ARBA" id="ARBA00023136"/>
    </source>
</evidence>
<feature type="transmembrane region" description="Helical" evidence="5">
    <location>
        <begin position="106"/>
        <end position="134"/>
    </location>
</feature>